<keyword evidence="8" id="KW-0675">Receptor</keyword>
<evidence type="ECO:0000256" key="6">
    <source>
        <dbReference type="ARBA" id="ARBA00023040"/>
    </source>
</evidence>
<comment type="subcellular location">
    <subcellularLocation>
        <location evidence="1">Cell membrane</location>
        <topology evidence="1">Multi-pass membrane protein</topology>
    </subcellularLocation>
</comment>
<proteinExistence type="inferred from homology"/>
<keyword evidence="13" id="KW-1185">Reference proteome</keyword>
<dbReference type="InterPro" id="IPR017452">
    <property type="entry name" value="GPCR_Rhodpsn_7TM"/>
</dbReference>
<comment type="similarity">
    <text evidence="2">Belongs to the G-protein coupled receptor 1 family.</text>
</comment>
<dbReference type="InterPro" id="IPR000276">
    <property type="entry name" value="GPCR_Rhodpsn"/>
</dbReference>
<evidence type="ECO:0000313" key="13">
    <source>
        <dbReference type="Proteomes" id="UP001381693"/>
    </source>
</evidence>
<evidence type="ECO:0000256" key="7">
    <source>
        <dbReference type="ARBA" id="ARBA00023136"/>
    </source>
</evidence>
<evidence type="ECO:0000256" key="8">
    <source>
        <dbReference type="ARBA" id="ARBA00023170"/>
    </source>
</evidence>
<evidence type="ECO:0000313" key="12">
    <source>
        <dbReference type="EMBL" id="KAK7079351.1"/>
    </source>
</evidence>
<dbReference type="Gene3D" id="1.20.1070.10">
    <property type="entry name" value="Rhodopsin 7-helix transmembrane proteins"/>
    <property type="match status" value="1"/>
</dbReference>
<dbReference type="Proteomes" id="UP001381693">
    <property type="component" value="Unassembled WGS sequence"/>
</dbReference>
<dbReference type="AlphaFoldDB" id="A0AAN8X7L7"/>
<evidence type="ECO:0000256" key="1">
    <source>
        <dbReference type="ARBA" id="ARBA00004651"/>
    </source>
</evidence>
<evidence type="ECO:0000256" key="10">
    <source>
        <dbReference type="SAM" id="Phobius"/>
    </source>
</evidence>
<name>A0AAN8X7L7_HALRR</name>
<feature type="transmembrane region" description="Helical" evidence="10">
    <location>
        <begin position="547"/>
        <end position="574"/>
    </location>
</feature>
<evidence type="ECO:0000256" key="2">
    <source>
        <dbReference type="ARBA" id="ARBA00010663"/>
    </source>
</evidence>
<feature type="transmembrane region" description="Helical" evidence="10">
    <location>
        <begin position="354"/>
        <end position="375"/>
    </location>
</feature>
<dbReference type="PRINTS" id="PR00237">
    <property type="entry name" value="GPCRRHODOPSN"/>
</dbReference>
<keyword evidence="5 10" id="KW-1133">Transmembrane helix</keyword>
<feature type="non-terminal residue" evidence="12">
    <location>
        <position position="1"/>
    </location>
</feature>
<keyword evidence="4 10" id="KW-0812">Transmembrane</keyword>
<sequence length="686" mass="78577">PIISERNEHKSSAECQQSTISCCMHWNPLENLKDSALPLLTTSEACNLEEHANPAQSSNLYQAIDQCQETNNHSTKPYSSEDISKCIIGIALAYELENIFQTKTNFSNLLEYQLSDDQNSVEINSGSYEFLFPEPNNISIIYSKCGDANKTLLVLKHIQREKICILKWSPDASIRKKKNNAPEHADICCINYFDIERMKGNVRLLLGKNDTTLIDYVIKNTDTDSGGMKLTLFEYLRFIMLAKIYKDDICLQDLYEHRFAITVSNTTSRSYVAFETDKINIFSSSCSKFINNSVNMIFLGEQLYKHENLRKSVVNWFWTTCHYRKTIIGRGNDSIHPTAWHYLSPYCQAKEAGLLFLIIIITSITIVGNILVLFVLFTSGLVYKDTFVIHTSLAITDLSLGLTSGILSIHDQLGLITGSLSLGEPLYFQNTSLFSISQMIEEEIDVRDVRFERNGYPAFCSVMMNMSTYMSLLLLTLYSFDRFRILSGNPLSCVQQRCGVNFCLILGVFFLIMMNLREDGLSFVGHFAPIIKLTLNYPAKNSKISEVVAFIIFSVGILASVIVVVLTASSYVLLHRREQLSQMELRIHHIQRNANMKYLTQTLFYMVILFLVAYIAFILDFLPQSTLSKFGHFLCWWIFMAGSSWNWLLYCFRGRLFRENAYKVFCGKKHYANTRNCGKYERITRV</sequence>
<reference evidence="12 13" key="1">
    <citation type="submission" date="2023-11" db="EMBL/GenBank/DDBJ databases">
        <title>Halocaridina rubra genome assembly.</title>
        <authorList>
            <person name="Smith C."/>
        </authorList>
    </citation>
    <scope>NUCLEOTIDE SEQUENCE [LARGE SCALE GENOMIC DNA]</scope>
    <source>
        <strain evidence="12">EP-1</strain>
        <tissue evidence="12">Whole</tissue>
    </source>
</reference>
<evidence type="ECO:0000256" key="9">
    <source>
        <dbReference type="ARBA" id="ARBA00023224"/>
    </source>
</evidence>
<keyword evidence="6" id="KW-0297">G-protein coupled receptor</keyword>
<feature type="transmembrane region" description="Helical" evidence="10">
    <location>
        <begin position="595"/>
        <end position="618"/>
    </location>
</feature>
<feature type="domain" description="G-protein coupled receptors family 1 profile" evidence="11">
    <location>
        <begin position="368"/>
        <end position="619"/>
    </location>
</feature>
<keyword evidence="3" id="KW-1003">Cell membrane</keyword>
<keyword evidence="7 10" id="KW-0472">Membrane</keyword>
<protein>
    <recommendedName>
        <fullName evidence="11">G-protein coupled receptors family 1 profile domain-containing protein</fullName>
    </recommendedName>
</protein>
<feature type="transmembrane region" description="Helical" evidence="10">
    <location>
        <begin position="630"/>
        <end position="652"/>
    </location>
</feature>
<dbReference type="CDD" id="cd00637">
    <property type="entry name" value="7tm_classA_rhodopsin-like"/>
    <property type="match status" value="1"/>
</dbReference>
<feature type="transmembrane region" description="Helical" evidence="10">
    <location>
        <begin position="498"/>
        <end position="516"/>
    </location>
</feature>
<dbReference type="GO" id="GO:0004930">
    <property type="term" value="F:G protein-coupled receptor activity"/>
    <property type="evidence" value="ECO:0007669"/>
    <property type="project" value="UniProtKB-KW"/>
</dbReference>
<organism evidence="12 13">
    <name type="scientific">Halocaridina rubra</name>
    <name type="common">Hawaiian red shrimp</name>
    <dbReference type="NCBI Taxonomy" id="373956"/>
    <lineage>
        <taxon>Eukaryota</taxon>
        <taxon>Metazoa</taxon>
        <taxon>Ecdysozoa</taxon>
        <taxon>Arthropoda</taxon>
        <taxon>Crustacea</taxon>
        <taxon>Multicrustacea</taxon>
        <taxon>Malacostraca</taxon>
        <taxon>Eumalacostraca</taxon>
        <taxon>Eucarida</taxon>
        <taxon>Decapoda</taxon>
        <taxon>Pleocyemata</taxon>
        <taxon>Caridea</taxon>
        <taxon>Atyoidea</taxon>
        <taxon>Atyidae</taxon>
        <taxon>Halocaridina</taxon>
    </lineage>
</organism>
<dbReference type="PROSITE" id="PS50262">
    <property type="entry name" value="G_PROTEIN_RECEP_F1_2"/>
    <property type="match status" value="1"/>
</dbReference>
<dbReference type="PANTHER" id="PTHR24228:SF59">
    <property type="entry name" value="NEUROPEPTIDE RECEPTOR 15"/>
    <property type="match status" value="1"/>
</dbReference>
<feature type="transmembrane region" description="Helical" evidence="10">
    <location>
        <begin position="456"/>
        <end position="478"/>
    </location>
</feature>
<keyword evidence="9" id="KW-0807">Transducer</keyword>
<accession>A0AAN8X7L7</accession>
<feature type="transmembrane region" description="Helical" evidence="10">
    <location>
        <begin position="387"/>
        <end position="409"/>
    </location>
</feature>
<evidence type="ECO:0000259" key="11">
    <source>
        <dbReference type="PROSITE" id="PS50262"/>
    </source>
</evidence>
<evidence type="ECO:0000256" key="4">
    <source>
        <dbReference type="ARBA" id="ARBA00022692"/>
    </source>
</evidence>
<dbReference type="EMBL" id="JAXCGZ010007547">
    <property type="protein sequence ID" value="KAK7079351.1"/>
    <property type="molecule type" value="Genomic_DNA"/>
</dbReference>
<evidence type="ECO:0000256" key="5">
    <source>
        <dbReference type="ARBA" id="ARBA00022989"/>
    </source>
</evidence>
<evidence type="ECO:0000256" key="3">
    <source>
        <dbReference type="ARBA" id="ARBA00022475"/>
    </source>
</evidence>
<gene>
    <name evidence="12" type="ORF">SK128_001638</name>
</gene>
<dbReference type="SUPFAM" id="SSF81321">
    <property type="entry name" value="Family A G protein-coupled receptor-like"/>
    <property type="match status" value="1"/>
</dbReference>
<dbReference type="PANTHER" id="PTHR24228">
    <property type="entry name" value="B2 BRADYKININ RECEPTOR/ANGIOTENSIN II RECEPTOR"/>
    <property type="match status" value="1"/>
</dbReference>
<comment type="caution">
    <text evidence="12">The sequence shown here is derived from an EMBL/GenBank/DDBJ whole genome shotgun (WGS) entry which is preliminary data.</text>
</comment>
<dbReference type="GO" id="GO:0005886">
    <property type="term" value="C:plasma membrane"/>
    <property type="evidence" value="ECO:0007669"/>
    <property type="project" value="UniProtKB-SubCell"/>
</dbReference>